<evidence type="ECO:0000259" key="1">
    <source>
        <dbReference type="Pfam" id="PF13403"/>
    </source>
</evidence>
<dbReference type="Pfam" id="PF13403">
    <property type="entry name" value="Hint_2"/>
    <property type="match status" value="1"/>
</dbReference>
<organism evidence="2 3">
    <name type="scientific">Asaia lannensis NBRC 102526</name>
    <dbReference type="NCBI Taxonomy" id="1307926"/>
    <lineage>
        <taxon>Bacteria</taxon>
        <taxon>Pseudomonadati</taxon>
        <taxon>Pseudomonadota</taxon>
        <taxon>Alphaproteobacteria</taxon>
        <taxon>Acetobacterales</taxon>
        <taxon>Acetobacteraceae</taxon>
        <taxon>Asaia</taxon>
    </lineage>
</organism>
<gene>
    <name evidence="2" type="ORF">NF685_09620</name>
</gene>
<dbReference type="Gene3D" id="2.160.20.20">
    <property type="match status" value="1"/>
</dbReference>
<feature type="domain" description="Hedgehog/Intein (Hint)" evidence="1">
    <location>
        <begin position="383"/>
        <end position="527"/>
    </location>
</feature>
<dbReference type="Proteomes" id="UP001523401">
    <property type="component" value="Unassembled WGS sequence"/>
</dbReference>
<dbReference type="RefSeq" id="WP_252849471.1">
    <property type="nucleotide sequence ID" value="NZ_BAPW01000003.1"/>
</dbReference>
<name>A0ABT1CHC7_9PROT</name>
<keyword evidence="3" id="KW-1185">Reference proteome</keyword>
<evidence type="ECO:0000313" key="3">
    <source>
        <dbReference type="Proteomes" id="UP001523401"/>
    </source>
</evidence>
<dbReference type="InterPro" id="IPR036844">
    <property type="entry name" value="Hint_dom_sf"/>
</dbReference>
<sequence>MATTTVLSGGSWSAVNSSGVTWYVSGSVSATGAVVFSSINSLTISSGAVVSGALLSGGIPTVSVLNGGAMISSTEINGYLRVASGGTISDNTLNSDEVTLSSGASSINDLFLNSGSVADGDAYVYVSSGASLIGATMTNGAQAGLTAYVSSGATVSDLTLGSGAGATVSSGAFVSGTINTGSGSVLSLATAYGSGSATINTQARNPVILSGGTWSAVLRGTTTYYVSGQVSATGPVVLSSISTLVISSGAVVSGAVVSGGIPTVSVTSGGILENSLVLNGYVSALNGATLSSNTLNSDIVMLYSGASSIRDTYINSGSGTDSLSDATVYSGATLDTPYIGSANAGSFTVTVSSGASVTNPTLVQSGGKLVVSGGTLTTDTTAPCFLSGTLIETADGLKAVEDIRIGDRVLTYAATDFERGIALAREVIWAGRTSARIDPGQPDDLSGFPVRVARNALEDGVPFKDLLITAEHCLLIDGAFVPVRMLVNGRTIRYDKTISAYEYYHIETEDHAIISADGALSESYLDTGNRQSFRQAGKIHAFGSRKLDWHDAAAAPLMTDRDFVEPIYRKLESRADALHDAGDISKDRAITHDPDLYIVTESGEWIGQHRRQNGQYVFALPHDTQDIRLVSNSSRPSDAIAPYLDDRRTLGVLVGDLRIYDSWGTIELADILTSATLDGWNDIEPCGRRWTNGNARVTLPERRPGGISLLALKIDAAGPYVMQSSTEMETITAISSPVENGSDRRKSA</sequence>
<dbReference type="InterPro" id="IPR012332">
    <property type="entry name" value="Autotransporter_pectin_lyase_C"/>
</dbReference>
<dbReference type="SUPFAM" id="SSF51294">
    <property type="entry name" value="Hedgehog/intein (Hint) domain"/>
    <property type="match status" value="1"/>
</dbReference>
<protein>
    <submittedName>
        <fullName evidence="2">Hint domain-containing protein</fullName>
    </submittedName>
</protein>
<comment type="caution">
    <text evidence="2">The sequence shown here is derived from an EMBL/GenBank/DDBJ whole genome shotgun (WGS) entry which is preliminary data.</text>
</comment>
<accession>A0ABT1CHC7</accession>
<dbReference type="EMBL" id="JAMXQU010000006">
    <property type="protein sequence ID" value="MCO6160286.1"/>
    <property type="molecule type" value="Genomic_DNA"/>
</dbReference>
<proteinExistence type="predicted"/>
<evidence type="ECO:0000313" key="2">
    <source>
        <dbReference type="EMBL" id="MCO6160286.1"/>
    </source>
</evidence>
<dbReference type="InterPro" id="IPR028992">
    <property type="entry name" value="Hedgehog/Intein_dom"/>
</dbReference>
<reference evidence="2 3" key="1">
    <citation type="submission" date="2022-06" db="EMBL/GenBank/DDBJ databases">
        <title>Whole-genome of Asaia lannensis strain LMG 27011T.</title>
        <authorList>
            <person name="Sombolestani A."/>
        </authorList>
    </citation>
    <scope>NUCLEOTIDE SEQUENCE [LARGE SCALE GENOMIC DNA]</scope>
    <source>
        <strain evidence="2 3">NBRC 102526</strain>
    </source>
</reference>